<proteinExistence type="predicted"/>
<gene>
    <name evidence="3" type="ORF">ACFOW7_18865</name>
</gene>
<dbReference type="SUPFAM" id="SSF140990">
    <property type="entry name" value="FtsH protease domain-like"/>
    <property type="match status" value="1"/>
</dbReference>
<dbReference type="Proteomes" id="UP001595791">
    <property type="component" value="Unassembled WGS sequence"/>
</dbReference>
<evidence type="ECO:0000259" key="2">
    <source>
        <dbReference type="SMART" id="SM00382"/>
    </source>
</evidence>
<dbReference type="SMART" id="SM00382">
    <property type="entry name" value="AAA"/>
    <property type="match status" value="1"/>
</dbReference>
<keyword evidence="1" id="KW-1133">Transmembrane helix</keyword>
<dbReference type="InterPro" id="IPR000642">
    <property type="entry name" value="Peptidase_M41"/>
</dbReference>
<dbReference type="PANTHER" id="PTHR23076">
    <property type="entry name" value="METALLOPROTEASE M41 FTSH"/>
    <property type="match status" value="1"/>
</dbReference>
<dbReference type="Gene3D" id="1.20.58.760">
    <property type="entry name" value="Peptidase M41"/>
    <property type="match status" value="1"/>
</dbReference>
<dbReference type="PANTHER" id="PTHR23076:SF97">
    <property type="entry name" value="ATP-DEPENDENT ZINC METALLOPROTEASE YME1L1"/>
    <property type="match status" value="1"/>
</dbReference>
<protein>
    <submittedName>
        <fullName evidence="3">AAA family ATPase</fullName>
    </submittedName>
</protein>
<feature type="domain" description="AAA+ ATPase" evidence="2">
    <location>
        <begin position="226"/>
        <end position="366"/>
    </location>
</feature>
<dbReference type="InterPro" id="IPR003959">
    <property type="entry name" value="ATPase_AAA_core"/>
</dbReference>
<organism evidence="3 4">
    <name type="scientific">Chitinimonas lacunae</name>
    <dbReference type="NCBI Taxonomy" id="1963018"/>
    <lineage>
        <taxon>Bacteria</taxon>
        <taxon>Pseudomonadati</taxon>
        <taxon>Pseudomonadota</taxon>
        <taxon>Betaproteobacteria</taxon>
        <taxon>Neisseriales</taxon>
        <taxon>Chitinibacteraceae</taxon>
        <taxon>Chitinimonas</taxon>
    </lineage>
</organism>
<dbReference type="Gene3D" id="3.40.50.300">
    <property type="entry name" value="P-loop containing nucleotide triphosphate hydrolases"/>
    <property type="match status" value="1"/>
</dbReference>
<accession>A0ABV8MT09</accession>
<dbReference type="RefSeq" id="WP_378167302.1">
    <property type="nucleotide sequence ID" value="NZ_JBHSBU010000001.1"/>
</dbReference>
<sequence>MKWTGTVRRQYNRFALYLSKRTGIAEDRAHQLLRLLLATLFVVALAAASHALLSTKVASPEVGKVGVDRLVNQLAAIDRIDVYGVNGNAEQVELYTRWRDGRTTVSSVPRTTYANLESSVLVPKGVPVAFKEDTERPGAYPALERARWVMLQMARDGSLLISLLLLVMILRTMGFAGGSRFTVIMPKTIEGNVDDLVGMEDIKAEVLMLADLYNKRDVFRSHGIQRAWNVLFSGPAGVGKTKFASYLAKSLDVPMLFIDGSRLEDGFVGGGSRTLHKLHKKASSYGRCIVFIDEGQSLLMRRGTDKRARWEDDTPNTLLSLLDGVRTSADAEVIWIIASNFDQHTSAMDEAVLRRFQLKVNFRLPNLAERTAMLERFMTRRHSSVRVEDLDFGMIAEATAGLSPAHLEIVVDQASLIAIREGRPVDGELLMRALERTVLGLTDRAQTHQREKEREVVATHETGHFLAAVLRYADQGLTLEEAKLRSDIIKISTESLSSLGALGFAMNSQSEVKLFSEDDLEWKLRGLYGGRAAEEVVYGKRQITTGAKNDIERASEMLVTMVSECGFHQASPVNLTRYRGGDGQPVISAQEEAVVLDVSARLYRDTCERLQASLPALLRIRDQLLERYTLDRNELFELLAEDWPGGRSGVTVEPANAESAWTAVDKELSEAVARAA</sequence>
<keyword evidence="1" id="KW-0472">Membrane</keyword>
<dbReference type="InterPro" id="IPR027417">
    <property type="entry name" value="P-loop_NTPase"/>
</dbReference>
<evidence type="ECO:0000313" key="3">
    <source>
        <dbReference type="EMBL" id="MFC4161402.1"/>
    </source>
</evidence>
<dbReference type="CDD" id="cd19481">
    <property type="entry name" value="RecA-like_protease"/>
    <property type="match status" value="1"/>
</dbReference>
<reference evidence="4" key="1">
    <citation type="journal article" date="2019" name="Int. J. Syst. Evol. Microbiol.">
        <title>The Global Catalogue of Microorganisms (GCM) 10K type strain sequencing project: providing services to taxonomists for standard genome sequencing and annotation.</title>
        <authorList>
            <consortium name="The Broad Institute Genomics Platform"/>
            <consortium name="The Broad Institute Genome Sequencing Center for Infectious Disease"/>
            <person name="Wu L."/>
            <person name="Ma J."/>
        </authorList>
    </citation>
    <scope>NUCLEOTIDE SEQUENCE [LARGE SCALE GENOMIC DNA]</scope>
    <source>
        <strain evidence="4">LMG 29894</strain>
    </source>
</reference>
<evidence type="ECO:0000256" key="1">
    <source>
        <dbReference type="SAM" id="Phobius"/>
    </source>
</evidence>
<dbReference type="Gene3D" id="1.10.8.60">
    <property type="match status" value="1"/>
</dbReference>
<dbReference type="SUPFAM" id="SSF52540">
    <property type="entry name" value="P-loop containing nucleoside triphosphate hydrolases"/>
    <property type="match status" value="1"/>
</dbReference>
<keyword evidence="4" id="KW-1185">Reference proteome</keyword>
<feature type="transmembrane region" description="Helical" evidence="1">
    <location>
        <begin position="157"/>
        <end position="177"/>
    </location>
</feature>
<dbReference type="Pfam" id="PF00004">
    <property type="entry name" value="AAA"/>
    <property type="match status" value="1"/>
</dbReference>
<dbReference type="Pfam" id="PF01434">
    <property type="entry name" value="Peptidase_M41"/>
    <property type="match status" value="1"/>
</dbReference>
<evidence type="ECO:0000313" key="4">
    <source>
        <dbReference type="Proteomes" id="UP001595791"/>
    </source>
</evidence>
<dbReference type="InterPro" id="IPR003593">
    <property type="entry name" value="AAA+_ATPase"/>
</dbReference>
<dbReference type="InterPro" id="IPR037219">
    <property type="entry name" value="Peptidase_M41-like"/>
</dbReference>
<comment type="caution">
    <text evidence="3">The sequence shown here is derived from an EMBL/GenBank/DDBJ whole genome shotgun (WGS) entry which is preliminary data.</text>
</comment>
<name>A0ABV8MT09_9NEIS</name>
<dbReference type="EMBL" id="JBHSBU010000001">
    <property type="protein sequence ID" value="MFC4161402.1"/>
    <property type="molecule type" value="Genomic_DNA"/>
</dbReference>
<keyword evidence="1" id="KW-0812">Transmembrane</keyword>